<accession>A0A0U3SPK8</accession>
<sequence length="176" mass="20677">MNYNLPSPEEMIKQLGDLINKRNEKERLGDFFNNDYFSEIRKCINNEVSEIKNMEVKRSIKGAYLSACIKRYKRNIVKDYILKIAIIEGLDLTQRIADLFFIECLGRSVGEFFLNEHFSGLQYKENKLTKIKRTSENIVLNPVKKEEVKGIIAKYKNQIIDSVEKIKCYFYEAKLS</sequence>
<proteinExistence type="predicted"/>
<gene>
    <name evidence="1" type="ORF">AOY08_100018</name>
</gene>
<reference evidence="1" key="1">
    <citation type="submission" date="2015-10" db="EMBL/GenBank/DDBJ databases">
        <title>Colistin resistant Pseudomonas aeruginosa ST 654 with blaNDM-1 arrives in North America.</title>
        <authorList>
            <person name="Mataseje L.F."/>
            <person name="Peirano G."/>
            <person name="Church D.L."/>
            <person name="Conly J."/>
            <person name="Mulvey M.R."/>
            <person name="Pitout J.D."/>
        </authorList>
    </citation>
    <scope>NUCLEOTIDE SEQUENCE</scope>
    <source>
        <strain evidence="1">N15-01091</strain>
        <plasmid evidence="1">pNDM15-1091</plasmid>
    </source>
</reference>
<name>A0A0U3SPK8_PRORE</name>
<organism evidence="1">
    <name type="scientific">Providencia rettgeri</name>
    <dbReference type="NCBI Taxonomy" id="587"/>
    <lineage>
        <taxon>Bacteria</taxon>
        <taxon>Pseudomonadati</taxon>
        <taxon>Pseudomonadota</taxon>
        <taxon>Gammaproteobacteria</taxon>
        <taxon>Enterobacterales</taxon>
        <taxon>Morganellaceae</taxon>
        <taxon>Providencia</taxon>
    </lineage>
</organism>
<dbReference type="EMBL" id="CP012903">
    <property type="protein sequence ID" value="ALV81738.1"/>
    <property type="molecule type" value="Genomic_DNA"/>
</dbReference>
<evidence type="ECO:0000313" key="1">
    <source>
        <dbReference type="EMBL" id="ALV81738.1"/>
    </source>
</evidence>
<protein>
    <submittedName>
        <fullName evidence="1">Uncharacterized protein</fullName>
    </submittedName>
</protein>
<dbReference type="AlphaFoldDB" id="A0A0U3SPK8"/>
<geneLocation type="plasmid" evidence="1">
    <name>pNDM15-1091</name>
</geneLocation>
<keyword evidence="1" id="KW-0614">Plasmid</keyword>
<dbReference type="RefSeq" id="WP_015353863.1">
    <property type="nucleotide sequence ID" value="NZ_CP012903.1"/>
</dbReference>